<proteinExistence type="predicted"/>
<gene>
    <name evidence="1" type="ORF">M8006_06835</name>
</gene>
<dbReference type="InterPro" id="IPR007460">
    <property type="entry name" value="BrnT_toxin"/>
</dbReference>
<organism evidence="1 2">
    <name type="scientific">Halomonas llamarensis</name>
    <dbReference type="NCBI Taxonomy" id="2945104"/>
    <lineage>
        <taxon>Bacteria</taxon>
        <taxon>Pseudomonadati</taxon>
        <taxon>Pseudomonadota</taxon>
        <taxon>Gammaproteobacteria</taxon>
        <taxon>Oceanospirillales</taxon>
        <taxon>Halomonadaceae</taxon>
        <taxon>Halomonas</taxon>
    </lineage>
</organism>
<reference evidence="1" key="1">
    <citation type="submission" date="2022-05" db="EMBL/GenBank/DDBJ databases">
        <title>Halomonas geminus sp. nov. and Halomonas llamarensis sp. nov. isolated from high-altitude salars of the Atacama Desert.</title>
        <authorList>
            <person name="Hintersatz C."/>
            <person name="Rojas L.A."/>
            <person name="Wei T.-S."/>
            <person name="Kutschke S."/>
            <person name="Lehmann F."/>
            <person name="Jain R."/>
            <person name="Pollmann K."/>
        </authorList>
    </citation>
    <scope>NUCLEOTIDE SEQUENCE</scope>
    <source>
        <strain evidence="1">ATCHA</strain>
    </source>
</reference>
<name>A0ABT0SPP0_9GAMM</name>
<dbReference type="Pfam" id="PF04365">
    <property type="entry name" value="BrnT_toxin"/>
    <property type="match status" value="1"/>
</dbReference>
<sequence>MEGMADQDFRVVFGRTKIDYDPTKETANRAKHGYSLESAVYLLERIMLPLGGKVHYAVSDPFHENGEVRHMHMSVDDDGIVVLMVTTMRSDETVRIISFRRAHESERLRFEQLTGYRES</sequence>
<evidence type="ECO:0000313" key="2">
    <source>
        <dbReference type="Proteomes" id="UP001165308"/>
    </source>
</evidence>
<dbReference type="Gene3D" id="3.10.450.530">
    <property type="entry name" value="Ribonuclease toxin, BrnT, of type II toxin-antitoxin system"/>
    <property type="match status" value="1"/>
</dbReference>
<protein>
    <submittedName>
        <fullName evidence="1">BrnT family toxin</fullName>
    </submittedName>
</protein>
<dbReference type="EMBL" id="JAMJPJ010000007">
    <property type="protein sequence ID" value="MCL7929701.1"/>
    <property type="molecule type" value="Genomic_DNA"/>
</dbReference>
<keyword evidence="2" id="KW-1185">Reference proteome</keyword>
<comment type="caution">
    <text evidence="1">The sequence shown here is derived from an EMBL/GenBank/DDBJ whole genome shotgun (WGS) entry which is preliminary data.</text>
</comment>
<dbReference type="RefSeq" id="WP_250080710.1">
    <property type="nucleotide sequence ID" value="NZ_JAMJPJ010000007.1"/>
</dbReference>
<dbReference type="InterPro" id="IPR038573">
    <property type="entry name" value="BrnT_sf"/>
</dbReference>
<evidence type="ECO:0000313" key="1">
    <source>
        <dbReference type="EMBL" id="MCL7929701.1"/>
    </source>
</evidence>
<accession>A0ABT0SPP0</accession>
<dbReference type="Proteomes" id="UP001165308">
    <property type="component" value="Unassembled WGS sequence"/>
</dbReference>